<evidence type="ECO:0000313" key="2">
    <source>
        <dbReference type="Proteomes" id="UP000037069"/>
    </source>
</evidence>
<comment type="caution">
    <text evidence="1">The sequence shown here is derived from an EMBL/GenBank/DDBJ whole genome shotgun (WGS) entry which is preliminary data.</text>
</comment>
<accession>A0A0L0CE54</accession>
<dbReference type="EMBL" id="JRES01000511">
    <property type="protein sequence ID" value="KNC30482.1"/>
    <property type="molecule type" value="Genomic_DNA"/>
</dbReference>
<sequence>MSHPENEDIADLVANLPKNGGMEEATHQLINETMRLVSSAAEEAMEHSIIKDASKQVVRFIGDIYREGFSMGIPQEKIDTYVNAYLAHVDSAVGSNFSKVFMEQLIAHIVEKNKRKVVVPYADVVKLLKKQRLAGAHFRTQYVAPLRAVGTKNTMWNKSYVTDMSNFKHRINDIAYTDVIKLINAPLSHDTLVYFRQTLDVILNVELAMSLATERKAAAGRKALKAYLRRPENNRLIWKLKAWLDVGEKAHDFPKWLDEFKLDLCHLIHIGMNISEDKDDDAIIIQMDIDPEPDAQQYIFTNKAKKIIGTYTKFFRAKGWYCVGKFPNSKEAEPVFNDLLNQGYRPIDSLHAVDLEYAGEDSWNRHVYRIKGKKEYYCIPEPLSNDESPEEAMELLQDYIKANINPLYAKSPLNQFEGEPGYMVLLK</sequence>
<proteinExistence type="predicted"/>
<evidence type="ECO:0000313" key="1">
    <source>
        <dbReference type="EMBL" id="KNC30482.1"/>
    </source>
</evidence>
<dbReference type="AlphaFoldDB" id="A0A0L0CE54"/>
<organism evidence="1 2">
    <name type="scientific">Lucilia cuprina</name>
    <name type="common">Green bottle fly</name>
    <name type="synonym">Australian sheep blowfly</name>
    <dbReference type="NCBI Taxonomy" id="7375"/>
    <lineage>
        <taxon>Eukaryota</taxon>
        <taxon>Metazoa</taxon>
        <taxon>Ecdysozoa</taxon>
        <taxon>Arthropoda</taxon>
        <taxon>Hexapoda</taxon>
        <taxon>Insecta</taxon>
        <taxon>Pterygota</taxon>
        <taxon>Neoptera</taxon>
        <taxon>Endopterygota</taxon>
        <taxon>Diptera</taxon>
        <taxon>Brachycera</taxon>
        <taxon>Muscomorpha</taxon>
        <taxon>Oestroidea</taxon>
        <taxon>Calliphoridae</taxon>
        <taxon>Luciliinae</taxon>
        <taxon>Lucilia</taxon>
    </lineage>
</organism>
<keyword evidence="2" id="KW-1185">Reference proteome</keyword>
<reference evidence="1 2" key="1">
    <citation type="journal article" date="2015" name="Nat. Commun.">
        <title>Lucilia cuprina genome unlocks parasitic fly biology to underpin future interventions.</title>
        <authorList>
            <person name="Anstead C.A."/>
            <person name="Korhonen P.K."/>
            <person name="Young N.D."/>
            <person name="Hall R.S."/>
            <person name="Jex A.R."/>
            <person name="Murali S.C."/>
            <person name="Hughes D.S."/>
            <person name="Lee S.F."/>
            <person name="Perry T."/>
            <person name="Stroehlein A.J."/>
            <person name="Ansell B.R."/>
            <person name="Breugelmans B."/>
            <person name="Hofmann A."/>
            <person name="Qu J."/>
            <person name="Dugan S."/>
            <person name="Lee S.L."/>
            <person name="Chao H."/>
            <person name="Dinh H."/>
            <person name="Han Y."/>
            <person name="Doddapaneni H.V."/>
            <person name="Worley K.C."/>
            <person name="Muzny D.M."/>
            <person name="Ioannidis P."/>
            <person name="Waterhouse R.M."/>
            <person name="Zdobnov E.M."/>
            <person name="James P.J."/>
            <person name="Bagnall N.H."/>
            <person name="Kotze A.C."/>
            <person name="Gibbs R.A."/>
            <person name="Richards S."/>
            <person name="Batterham P."/>
            <person name="Gasser R.B."/>
        </authorList>
    </citation>
    <scope>NUCLEOTIDE SEQUENCE [LARGE SCALE GENOMIC DNA]</scope>
    <source>
        <strain evidence="1 2">LS</strain>
        <tissue evidence="1">Full body</tissue>
    </source>
</reference>
<name>A0A0L0CE54_LUCCU</name>
<gene>
    <name evidence="1" type="ORF">FF38_10502</name>
</gene>
<protein>
    <submittedName>
        <fullName evidence="1">Uncharacterized protein</fullName>
    </submittedName>
</protein>
<dbReference type="Proteomes" id="UP000037069">
    <property type="component" value="Unassembled WGS sequence"/>
</dbReference>